<dbReference type="EMBL" id="AP020326">
    <property type="protein sequence ID" value="BBN46922.1"/>
    <property type="molecule type" value="Genomic_DNA"/>
</dbReference>
<sequence length="55" mass="6344">MPLARCIFERLAAPRARLTAKAKKIVEELRTTVRERDRTIAILHDEIERPTAVCD</sequence>
<gene>
    <name evidence="1" type="ORF">JPH1_13970</name>
</gene>
<protein>
    <submittedName>
        <fullName evidence="1">Uncharacterized protein</fullName>
    </submittedName>
</protein>
<dbReference type="RefSeq" id="WP_172975531.1">
    <property type="nucleotide sequence ID" value="NZ_AP020326.1"/>
</dbReference>
<dbReference type="Proteomes" id="UP000327362">
    <property type="component" value="Chromosome"/>
</dbReference>
<proteinExistence type="predicted"/>
<dbReference type="AlphaFoldDB" id="A0AAI8X1P1"/>
<reference evidence="1 2" key="1">
    <citation type="submission" date="2019-09" db="EMBL/GenBank/DDBJ databases">
        <title>Complete genome sequence of Mycobacterium avium subsp. hominissuis strain JP-H-1.</title>
        <authorList>
            <person name="Kinoshita Y."/>
            <person name="Niwa H."/>
            <person name="Uchida-Fujii E."/>
            <person name="Nukada T."/>
        </authorList>
    </citation>
    <scope>NUCLEOTIDE SEQUENCE [LARGE SCALE GENOMIC DNA]</scope>
    <source>
        <strain evidence="1 2">JP-H-1</strain>
    </source>
</reference>
<evidence type="ECO:0000313" key="2">
    <source>
        <dbReference type="Proteomes" id="UP000327362"/>
    </source>
</evidence>
<organism evidence="1 2">
    <name type="scientific">Mycobacterium avium subsp. hominissuis</name>
    <dbReference type="NCBI Taxonomy" id="439334"/>
    <lineage>
        <taxon>Bacteria</taxon>
        <taxon>Bacillati</taxon>
        <taxon>Actinomycetota</taxon>
        <taxon>Actinomycetes</taxon>
        <taxon>Mycobacteriales</taxon>
        <taxon>Mycobacteriaceae</taxon>
        <taxon>Mycobacterium</taxon>
        <taxon>Mycobacterium avium complex (MAC)</taxon>
    </lineage>
</organism>
<accession>A0AAI8X1P1</accession>
<evidence type="ECO:0000313" key="1">
    <source>
        <dbReference type="EMBL" id="BBN46922.1"/>
    </source>
</evidence>
<name>A0AAI8X1P1_MYCAV</name>